<gene>
    <name evidence="1" type="ORF">MIM_c25540</name>
</gene>
<protein>
    <submittedName>
        <fullName evidence="1">Uncharacterized protein</fullName>
    </submittedName>
</protein>
<dbReference type="HOGENOM" id="CLU_3075922_0_0_4"/>
<dbReference type="AlphaFoldDB" id="W0PCK3"/>
<keyword evidence="2" id="KW-1185">Reference proteome</keyword>
<evidence type="ECO:0000313" key="1">
    <source>
        <dbReference type="EMBL" id="AHG64624.1"/>
    </source>
</evidence>
<sequence>MKPAPQLDLRWVEYIYADVKGELQTWQNMMLILAGDSNFDLTKKTSHKNWAR</sequence>
<proteinExistence type="predicted"/>
<evidence type="ECO:0000313" key="2">
    <source>
        <dbReference type="Proteomes" id="UP000019095"/>
    </source>
</evidence>
<dbReference type="Proteomes" id="UP000019095">
    <property type="component" value="Chromosome"/>
</dbReference>
<reference evidence="1 2" key="1">
    <citation type="journal article" date="2014" name="Microbiology">
        <title>Unravelling the complete genome sequence of Advenella mimigardefordensis strain DPN7T and novel insights in the catabolism of the xenobiotic polythioester precursor 3,3'-dithiodipropionate.</title>
        <authorList>
            <person name="Wubbeler J.H."/>
            <person name="Hiessl S."/>
            <person name="Schuldes J."/>
            <person name="Thurmer A."/>
            <person name="Daniel R."/>
            <person name="Steinbuchel A."/>
        </authorList>
    </citation>
    <scope>NUCLEOTIDE SEQUENCE [LARGE SCALE GENOMIC DNA]</scope>
    <source>
        <strain evidence="2">DSM 17166 / LMG 22922 / DPN7</strain>
    </source>
</reference>
<organism evidence="1 2">
    <name type="scientific">Advenella mimigardefordensis (strain DSM 17166 / LMG 22922 / DPN7)</name>
    <dbReference type="NCBI Taxonomy" id="1247726"/>
    <lineage>
        <taxon>Bacteria</taxon>
        <taxon>Pseudomonadati</taxon>
        <taxon>Pseudomonadota</taxon>
        <taxon>Betaproteobacteria</taxon>
        <taxon>Burkholderiales</taxon>
        <taxon>Alcaligenaceae</taxon>
    </lineage>
</organism>
<dbReference type="EMBL" id="CP003915">
    <property type="protein sequence ID" value="AHG64624.1"/>
    <property type="molecule type" value="Genomic_DNA"/>
</dbReference>
<accession>W0PCK3</accession>
<dbReference type="KEGG" id="amim:MIM_c25540"/>
<name>W0PCK3_ADVMD</name>